<dbReference type="STRING" id="52441.SAMN05216302_1002105"/>
<dbReference type="AlphaFoldDB" id="A0A1I3XVG3"/>
<keyword evidence="1" id="KW-1133">Transmembrane helix</keyword>
<organism evidence="3 4">
    <name type="scientific">Nitrosomonas aestuarii</name>
    <dbReference type="NCBI Taxonomy" id="52441"/>
    <lineage>
        <taxon>Bacteria</taxon>
        <taxon>Pseudomonadati</taxon>
        <taxon>Pseudomonadota</taxon>
        <taxon>Betaproteobacteria</taxon>
        <taxon>Nitrosomonadales</taxon>
        <taxon>Nitrosomonadaceae</taxon>
        <taxon>Nitrosomonas</taxon>
    </lineage>
</organism>
<dbReference type="PANTHER" id="PTHR30441">
    <property type="entry name" value="DUF748 DOMAIN-CONTAINING PROTEIN"/>
    <property type="match status" value="1"/>
</dbReference>
<keyword evidence="1" id="KW-0812">Transmembrane</keyword>
<dbReference type="RefSeq" id="WP_090696831.1">
    <property type="nucleotide sequence ID" value="NZ_FOSP01000002.1"/>
</dbReference>
<protein>
    <submittedName>
        <fullName evidence="3">AsmA family protein</fullName>
    </submittedName>
</protein>
<feature type="transmembrane region" description="Helical" evidence="1">
    <location>
        <begin position="7"/>
        <end position="29"/>
    </location>
</feature>
<evidence type="ECO:0000256" key="1">
    <source>
        <dbReference type="SAM" id="Phobius"/>
    </source>
</evidence>
<name>A0A1I3XVG3_9PROT</name>
<dbReference type="InterPro" id="IPR052894">
    <property type="entry name" value="AsmA-related"/>
</dbReference>
<feature type="domain" description="AsmA" evidence="2">
    <location>
        <begin position="1"/>
        <end position="169"/>
    </location>
</feature>
<gene>
    <name evidence="3" type="ORF">SAMN05216302_1002105</name>
</gene>
<dbReference type="InterPro" id="IPR007844">
    <property type="entry name" value="AsmA"/>
</dbReference>
<reference evidence="4" key="1">
    <citation type="submission" date="2016-10" db="EMBL/GenBank/DDBJ databases">
        <authorList>
            <person name="Varghese N."/>
            <person name="Submissions S."/>
        </authorList>
    </citation>
    <scope>NUCLEOTIDE SEQUENCE [LARGE SCALE GENOMIC DNA]</scope>
    <source>
        <strain evidence="4">Nm69</strain>
    </source>
</reference>
<accession>A0A1I3XVG3</accession>
<evidence type="ECO:0000313" key="3">
    <source>
        <dbReference type="EMBL" id="SFK23510.1"/>
    </source>
</evidence>
<dbReference type="EMBL" id="FOSP01000002">
    <property type="protein sequence ID" value="SFK23510.1"/>
    <property type="molecule type" value="Genomic_DNA"/>
</dbReference>
<evidence type="ECO:0000259" key="2">
    <source>
        <dbReference type="Pfam" id="PF05170"/>
    </source>
</evidence>
<proteinExistence type="predicted"/>
<dbReference type="Proteomes" id="UP000199533">
    <property type="component" value="Unassembled WGS sequence"/>
</dbReference>
<evidence type="ECO:0000313" key="4">
    <source>
        <dbReference type="Proteomes" id="UP000199533"/>
    </source>
</evidence>
<dbReference type="GO" id="GO:0005886">
    <property type="term" value="C:plasma membrane"/>
    <property type="evidence" value="ECO:0007669"/>
    <property type="project" value="TreeGrafter"/>
</dbReference>
<dbReference type="OrthoDB" id="9766390at2"/>
<dbReference type="Pfam" id="PF05170">
    <property type="entry name" value="AsmA"/>
    <property type="match status" value="1"/>
</dbReference>
<keyword evidence="4" id="KW-1185">Reference proteome</keyword>
<dbReference type="PANTHER" id="PTHR30441:SF4">
    <property type="entry name" value="PROTEIN ASMA"/>
    <property type="match status" value="1"/>
</dbReference>
<dbReference type="GO" id="GO:0090313">
    <property type="term" value="P:regulation of protein targeting to membrane"/>
    <property type="evidence" value="ECO:0007669"/>
    <property type="project" value="TreeGrafter"/>
</dbReference>
<keyword evidence="1" id="KW-0472">Membrane</keyword>
<sequence>MKRLIQYGLVFLMLTFFLVAGTVVVIINFDPNALKPVIQQWVKENKKRSFIIDGDLQIDLYPRIGIRLSDLKLSEYQRSDPFASIENIQISVLAWPLLRKQVIVEHIVVKGINAKFIRYQDGRMNFDDLLETDDEPPAFTVDIAKIESADNHLVFMDEITQQIFVLNDLYLTTGRLTSNTAQQISMQSRLISSRMENTDSDSIAPEMTFETQLNVANMAFNDQGFSSDSMRLSIQNNDYADHLTASVSISDVRKSYDQLAAELVQFELAVKQGEQTAQIFLDTPLAARLKDQQWNLSKFRTNFDFFHPAHVGKPVHGRFAGNLNLNMHAESVHTALQGSLAGSTIQAVVQMRNFSEQSYAFDVMIDQLDLDSLLPGQPSQTREPEVEKKTQLSINKMQIPDISVFRDLNLHGSIRIGELSFNDIQSSGIHLTIESGQDRFDIRNPTQ</sequence>